<evidence type="ECO:0000313" key="2">
    <source>
        <dbReference type="Proteomes" id="UP000006222"/>
    </source>
</evidence>
<gene>
    <name evidence="1" type="ORF">RBWH47_02578</name>
</gene>
<dbReference type="AlphaFoldDB" id="F2AMU6"/>
<protein>
    <submittedName>
        <fullName evidence="1">Uncharacterized protein</fullName>
    </submittedName>
</protein>
<organism evidence="1 2">
    <name type="scientific">Rhodopirellula baltica WH47</name>
    <dbReference type="NCBI Taxonomy" id="991778"/>
    <lineage>
        <taxon>Bacteria</taxon>
        <taxon>Pseudomonadati</taxon>
        <taxon>Planctomycetota</taxon>
        <taxon>Planctomycetia</taxon>
        <taxon>Pirellulales</taxon>
        <taxon>Pirellulaceae</taxon>
        <taxon>Rhodopirellula</taxon>
    </lineage>
</organism>
<dbReference type="EMBL" id="AFAR01000056">
    <property type="protein sequence ID" value="EGF29063.1"/>
    <property type="molecule type" value="Genomic_DNA"/>
</dbReference>
<comment type="caution">
    <text evidence="1">The sequence shown here is derived from an EMBL/GenBank/DDBJ whole genome shotgun (WGS) entry which is preliminary data.</text>
</comment>
<accession>F2AMU6</accession>
<reference evidence="1 2" key="1">
    <citation type="journal article" date="2013" name="Mar. Genomics">
        <title>Expression of sulfatases in Rhodopirellula baltica and the diversity of sulfatases in the genus Rhodopirellula.</title>
        <authorList>
            <person name="Wegner C.E."/>
            <person name="Richter-Heitmann T."/>
            <person name="Klindworth A."/>
            <person name="Klockow C."/>
            <person name="Richter M."/>
            <person name="Achstetter T."/>
            <person name="Glockner F.O."/>
            <person name="Harder J."/>
        </authorList>
    </citation>
    <scope>NUCLEOTIDE SEQUENCE [LARGE SCALE GENOMIC DNA]</scope>
    <source>
        <strain evidence="1 2">WH47</strain>
    </source>
</reference>
<sequence>MRCPIKFEEERLQAVGKALALSFRYKSSEWVCRFRGLANQEEDF</sequence>
<proteinExistence type="predicted"/>
<evidence type="ECO:0000313" key="1">
    <source>
        <dbReference type="EMBL" id="EGF29063.1"/>
    </source>
</evidence>
<name>F2AMU6_RHOBT</name>
<dbReference type="PATRIC" id="fig|991778.3.peg.1054"/>
<dbReference type="Proteomes" id="UP000006222">
    <property type="component" value="Unassembled WGS sequence"/>
</dbReference>